<comment type="pathway">
    <text evidence="2">Amino-acid biosynthesis; L-valine biosynthesis; L-valine from pyruvate: step 1/4.</text>
</comment>
<dbReference type="InterPro" id="IPR011766">
    <property type="entry name" value="TPP_enzyme_TPP-bd"/>
</dbReference>
<dbReference type="EMBL" id="CP046172">
    <property type="protein sequence ID" value="QIS11711.1"/>
    <property type="molecule type" value="Genomic_DNA"/>
</dbReference>
<evidence type="ECO:0000256" key="10">
    <source>
        <dbReference type="RuleBase" id="RU362132"/>
    </source>
</evidence>
<comment type="similarity">
    <text evidence="3 10">Belongs to the TPP enzyme family.</text>
</comment>
<dbReference type="GO" id="GO:0016874">
    <property type="term" value="F:ligase activity"/>
    <property type="evidence" value="ECO:0007669"/>
    <property type="project" value="UniProtKB-KW"/>
</dbReference>
<dbReference type="EC" id="2.2.1.6" evidence="4"/>
<dbReference type="InterPro" id="IPR029061">
    <property type="entry name" value="THDP-binding"/>
</dbReference>
<feature type="domain" description="Thiamine pyrophosphate enzyme TPP-binding" evidence="12">
    <location>
        <begin position="393"/>
        <end position="553"/>
    </location>
</feature>
<dbReference type="InterPro" id="IPR012000">
    <property type="entry name" value="Thiamin_PyroP_enz_cen_dom"/>
</dbReference>
<proteinExistence type="inferred from homology"/>
<dbReference type="CDD" id="cd07035">
    <property type="entry name" value="TPP_PYR_POX_like"/>
    <property type="match status" value="1"/>
</dbReference>
<comment type="pathway">
    <text evidence="1">Amino-acid biosynthesis; L-isoleucine biosynthesis; L-isoleucine from 2-oxobutanoate: step 1/4.</text>
</comment>
<feature type="domain" description="Thiamine pyrophosphate enzyme central" evidence="11">
    <location>
        <begin position="194"/>
        <end position="329"/>
    </location>
</feature>
<keyword evidence="15" id="KW-1185">Reference proteome</keyword>
<dbReference type="UniPathway" id="UPA00049">
    <property type="reaction ID" value="UER00059"/>
</dbReference>
<dbReference type="RefSeq" id="WP_167474484.1">
    <property type="nucleotide sequence ID" value="NZ_CP046172.1"/>
</dbReference>
<dbReference type="GO" id="GO:0009097">
    <property type="term" value="P:isoleucine biosynthetic process"/>
    <property type="evidence" value="ECO:0007669"/>
    <property type="project" value="UniProtKB-UniPathway"/>
</dbReference>
<sequence>MARMRAVDAAVLILEKEGATQAFGLPGAAINPFYSALKAHGGIGHVLARHVEAASHMAEGYTRAAAGNIGVCVGTSGPAGTDMVTGLYSASADSIPILCITGQAPVAKLHKEDFQAVDIAAIAGPVTKWAVTVLEAAQVPGTFQKSFRLMREGRPGPVLIDLPIDVQLAEIEFDIDTYEPLPVQRPAATRAQAEKVLAMLNVAERPLIVAGGGIINADAAELLVEFAELTGIPVVPTLMGWGAIPDDHPLHAGMVGLQTSHRYGNASLLASDVVVGIGNRWANRHTGGLDTYTRGRTFVHIDIESTQIGRVLAPDYSIVSDAAAALRVLIDVAKQHAAQGKLADHSSWATQVLARKQTGLRKTHFTQVPIKPQRVYEEMNRAFGRDVRYVSTIGLSQIQAAQLLHVYRPRHWINAGQAGPLGWTLPAALGVATADPDATVVALSGDYDFQFLIEELAVGAQFNIPYIHVVVNNSYLGLIRQAQRQFDMDYYVQLDFDNINSPELGGYGVDHLKVAEGLGCKALRVFEPDQLAQAFEDAKKLLTQYRVPVVVEVILERITNVSMGLEIDNINEFEELAETPADAPTATFEPEPA</sequence>
<dbReference type="InterPro" id="IPR012001">
    <property type="entry name" value="Thiamin_PyroP_enz_TPP-bd_dom"/>
</dbReference>
<evidence type="ECO:0000256" key="3">
    <source>
        <dbReference type="ARBA" id="ARBA00007812"/>
    </source>
</evidence>
<feature type="domain" description="Thiamine pyrophosphate enzyme N-terminal TPP-binding" evidence="13">
    <location>
        <begin position="4"/>
        <end position="121"/>
    </location>
</feature>
<dbReference type="GO" id="GO:0005948">
    <property type="term" value="C:acetolactate synthase complex"/>
    <property type="evidence" value="ECO:0007669"/>
    <property type="project" value="TreeGrafter"/>
</dbReference>
<gene>
    <name evidence="14" type="primary">gcl</name>
    <name evidence="14" type="ORF">F5544_19215</name>
</gene>
<dbReference type="AlphaFoldDB" id="A0A6G9YEQ8"/>
<dbReference type="Pfam" id="PF02775">
    <property type="entry name" value="TPP_enzyme_C"/>
    <property type="match status" value="1"/>
</dbReference>
<dbReference type="GO" id="GO:0009099">
    <property type="term" value="P:L-valine biosynthetic process"/>
    <property type="evidence" value="ECO:0007669"/>
    <property type="project" value="UniProtKB-UniPathway"/>
</dbReference>
<evidence type="ECO:0000259" key="13">
    <source>
        <dbReference type="Pfam" id="PF02776"/>
    </source>
</evidence>
<dbReference type="FunFam" id="3.40.50.1220:FF:000008">
    <property type="entry name" value="Acetolactate synthase"/>
    <property type="match status" value="1"/>
</dbReference>
<dbReference type="InterPro" id="IPR006397">
    <property type="entry name" value="Glyox_carbo_lig"/>
</dbReference>
<organism evidence="14 15">
    <name type="scientific">Nocardia arthritidis</name>
    <dbReference type="NCBI Taxonomy" id="228602"/>
    <lineage>
        <taxon>Bacteria</taxon>
        <taxon>Bacillati</taxon>
        <taxon>Actinomycetota</taxon>
        <taxon>Actinomycetes</taxon>
        <taxon>Mycobacteriales</taxon>
        <taxon>Nocardiaceae</taxon>
        <taxon>Nocardia</taxon>
    </lineage>
</organism>
<dbReference type="Pfam" id="PF02776">
    <property type="entry name" value="TPP_enzyme_N"/>
    <property type="match status" value="1"/>
</dbReference>
<dbReference type="GO" id="GO:0030976">
    <property type="term" value="F:thiamine pyrophosphate binding"/>
    <property type="evidence" value="ECO:0007669"/>
    <property type="project" value="InterPro"/>
</dbReference>
<dbReference type="Pfam" id="PF00205">
    <property type="entry name" value="TPP_enzyme_M"/>
    <property type="match status" value="1"/>
</dbReference>
<keyword evidence="14" id="KW-0456">Lyase</keyword>
<dbReference type="InterPro" id="IPR045229">
    <property type="entry name" value="TPP_enz"/>
</dbReference>
<evidence type="ECO:0000256" key="5">
    <source>
        <dbReference type="ARBA" id="ARBA00022630"/>
    </source>
</evidence>
<dbReference type="SUPFAM" id="SSF52467">
    <property type="entry name" value="DHS-like NAD/FAD-binding domain"/>
    <property type="match status" value="1"/>
</dbReference>
<evidence type="ECO:0000256" key="4">
    <source>
        <dbReference type="ARBA" id="ARBA00013145"/>
    </source>
</evidence>
<dbReference type="KEGG" id="nah:F5544_19215"/>
<dbReference type="Gene3D" id="3.40.50.1220">
    <property type="entry name" value="TPP-binding domain"/>
    <property type="match status" value="1"/>
</dbReference>
<protein>
    <recommendedName>
        <fullName evidence="4">acetolactate synthase</fullName>
        <ecNumber evidence="4">2.2.1.6</ecNumber>
    </recommendedName>
</protein>
<evidence type="ECO:0000256" key="9">
    <source>
        <dbReference type="ARBA" id="ARBA00048670"/>
    </source>
</evidence>
<reference evidence="14 15" key="1">
    <citation type="journal article" date="2019" name="ACS Chem. Biol.">
        <title>Identification and Mobilization of a Cryptic Antibiotic Biosynthesis Gene Locus from a Human-Pathogenic Nocardia Isolate.</title>
        <authorList>
            <person name="Herisse M."/>
            <person name="Ishida K."/>
            <person name="Porter J.L."/>
            <person name="Howden B."/>
            <person name="Hertweck C."/>
            <person name="Stinear T.P."/>
            <person name="Pidot S.J."/>
        </authorList>
    </citation>
    <scope>NUCLEOTIDE SEQUENCE [LARGE SCALE GENOMIC DNA]</scope>
    <source>
        <strain evidence="14 15">AUSMDU00012717</strain>
    </source>
</reference>
<evidence type="ECO:0000256" key="7">
    <source>
        <dbReference type="ARBA" id="ARBA00023052"/>
    </source>
</evidence>
<dbReference type="FunFam" id="3.40.50.970:FF:000007">
    <property type="entry name" value="Acetolactate synthase"/>
    <property type="match status" value="1"/>
</dbReference>
<dbReference type="NCBIfam" id="NF008431">
    <property type="entry name" value="PRK11269.1"/>
    <property type="match status" value="1"/>
</dbReference>
<dbReference type="Proteomes" id="UP000503540">
    <property type="component" value="Chromosome"/>
</dbReference>
<dbReference type="GO" id="GO:0009028">
    <property type="term" value="F:tartronate-semialdehyde synthase activity"/>
    <property type="evidence" value="ECO:0007669"/>
    <property type="project" value="InterPro"/>
</dbReference>
<keyword evidence="7 10" id="KW-0786">Thiamine pyrophosphate</keyword>
<evidence type="ECO:0000256" key="2">
    <source>
        <dbReference type="ARBA" id="ARBA00005025"/>
    </source>
</evidence>
<evidence type="ECO:0000259" key="11">
    <source>
        <dbReference type="Pfam" id="PF00205"/>
    </source>
</evidence>
<dbReference type="GO" id="GO:0009436">
    <property type="term" value="P:glyoxylate catabolic process"/>
    <property type="evidence" value="ECO:0007669"/>
    <property type="project" value="InterPro"/>
</dbReference>
<comment type="catalytic activity">
    <reaction evidence="9">
        <text>2 pyruvate + H(+) = (2S)-2-acetolactate + CO2</text>
        <dbReference type="Rhea" id="RHEA:25249"/>
        <dbReference type="ChEBI" id="CHEBI:15361"/>
        <dbReference type="ChEBI" id="CHEBI:15378"/>
        <dbReference type="ChEBI" id="CHEBI:16526"/>
        <dbReference type="ChEBI" id="CHEBI:58476"/>
        <dbReference type="EC" id="2.2.1.6"/>
    </reaction>
</comment>
<evidence type="ECO:0000313" key="15">
    <source>
        <dbReference type="Proteomes" id="UP000503540"/>
    </source>
</evidence>
<evidence type="ECO:0000313" key="14">
    <source>
        <dbReference type="EMBL" id="QIS11711.1"/>
    </source>
</evidence>
<dbReference type="GO" id="GO:0050660">
    <property type="term" value="F:flavin adenine dinucleotide binding"/>
    <property type="evidence" value="ECO:0007669"/>
    <property type="project" value="TreeGrafter"/>
</dbReference>
<evidence type="ECO:0000256" key="8">
    <source>
        <dbReference type="ARBA" id="ARBA00023304"/>
    </source>
</evidence>
<dbReference type="NCBIfam" id="TIGR01504">
    <property type="entry name" value="glyox_carbo_lig"/>
    <property type="match status" value="1"/>
</dbReference>
<keyword evidence="14" id="KW-0436">Ligase</keyword>
<dbReference type="PANTHER" id="PTHR18968:SF14">
    <property type="entry name" value="GLYOXYLATE CARBOLIGASE"/>
    <property type="match status" value="1"/>
</dbReference>
<evidence type="ECO:0000256" key="1">
    <source>
        <dbReference type="ARBA" id="ARBA00004974"/>
    </source>
</evidence>
<keyword evidence="8" id="KW-0100">Branched-chain amino acid biosynthesis</keyword>
<dbReference type="SUPFAM" id="SSF52518">
    <property type="entry name" value="Thiamin diphosphate-binding fold (THDP-binding)"/>
    <property type="match status" value="2"/>
</dbReference>
<accession>A0A6G9YEQ8</accession>
<dbReference type="InterPro" id="IPR029035">
    <property type="entry name" value="DHS-like_NAD/FAD-binding_dom"/>
</dbReference>
<dbReference type="UniPathway" id="UPA00047">
    <property type="reaction ID" value="UER00055"/>
</dbReference>
<name>A0A6G9YEQ8_9NOCA</name>
<keyword evidence="8" id="KW-0028">Amino-acid biosynthesis</keyword>
<keyword evidence="5" id="KW-0285">Flavoprotein</keyword>
<dbReference type="PANTHER" id="PTHR18968">
    <property type="entry name" value="THIAMINE PYROPHOSPHATE ENZYMES"/>
    <property type="match status" value="1"/>
</dbReference>
<dbReference type="GO" id="GO:0003984">
    <property type="term" value="F:acetolactate synthase activity"/>
    <property type="evidence" value="ECO:0007669"/>
    <property type="project" value="UniProtKB-EC"/>
</dbReference>
<keyword evidence="6" id="KW-0274">FAD</keyword>
<evidence type="ECO:0000256" key="6">
    <source>
        <dbReference type="ARBA" id="ARBA00022827"/>
    </source>
</evidence>
<evidence type="ECO:0000259" key="12">
    <source>
        <dbReference type="Pfam" id="PF02775"/>
    </source>
</evidence>
<dbReference type="GO" id="GO:0000287">
    <property type="term" value="F:magnesium ion binding"/>
    <property type="evidence" value="ECO:0007669"/>
    <property type="project" value="InterPro"/>
</dbReference>
<dbReference type="Gene3D" id="3.40.50.970">
    <property type="match status" value="2"/>
</dbReference>